<name>A0A8C7RJ11_ONCMY</name>
<evidence type="ECO:0000256" key="2">
    <source>
        <dbReference type="ARBA" id="ARBA00022525"/>
    </source>
</evidence>
<dbReference type="Gene3D" id="2.60.40.690">
    <property type="entry name" value="Alpha-macroglobulin, receptor-binding domain"/>
    <property type="match status" value="1"/>
</dbReference>
<dbReference type="SUPFAM" id="SSF47686">
    <property type="entry name" value="Anaphylotoxins (complement system)"/>
    <property type="match status" value="1"/>
</dbReference>
<dbReference type="InterPro" id="IPR018081">
    <property type="entry name" value="Anaphylatoxin_comp_syst"/>
</dbReference>
<dbReference type="SMART" id="SM01360">
    <property type="entry name" value="A2M"/>
    <property type="match status" value="1"/>
</dbReference>
<dbReference type="GO" id="GO:0004866">
    <property type="term" value="F:endopeptidase inhibitor activity"/>
    <property type="evidence" value="ECO:0007669"/>
    <property type="project" value="InterPro"/>
</dbReference>
<dbReference type="SUPFAM" id="SSF48239">
    <property type="entry name" value="Terpenoid cyclases/Protein prenyltransferases"/>
    <property type="match status" value="1"/>
</dbReference>
<dbReference type="Gene3D" id="2.60.40.1930">
    <property type="match status" value="3"/>
</dbReference>
<dbReference type="SMART" id="SM01419">
    <property type="entry name" value="Thiol-ester_cl"/>
    <property type="match status" value="1"/>
</dbReference>
<dbReference type="SMART" id="SM01361">
    <property type="entry name" value="A2M_recep"/>
    <property type="match status" value="1"/>
</dbReference>
<dbReference type="Pfam" id="PF00207">
    <property type="entry name" value="A2M"/>
    <property type="match status" value="1"/>
</dbReference>
<gene>
    <name evidence="7" type="primary">LOC110530587</name>
</gene>
<dbReference type="GeneTree" id="ENSGT00940000154063"/>
<dbReference type="InterPro" id="IPR002890">
    <property type="entry name" value="MG2"/>
</dbReference>
<dbReference type="Pfam" id="PF01821">
    <property type="entry name" value="ANATO"/>
    <property type="match status" value="1"/>
</dbReference>
<dbReference type="Pfam" id="PF01759">
    <property type="entry name" value="NTR"/>
    <property type="match status" value="1"/>
</dbReference>
<dbReference type="InterPro" id="IPR041555">
    <property type="entry name" value="MG3"/>
</dbReference>
<dbReference type="Gene3D" id="2.60.40.10">
    <property type="entry name" value="Immunoglobulins"/>
    <property type="match status" value="2"/>
</dbReference>
<dbReference type="InterPro" id="IPR018933">
    <property type="entry name" value="Netrin_module_non-TIMP"/>
</dbReference>
<keyword evidence="8" id="KW-1185">Reference proteome</keyword>
<dbReference type="Gene3D" id="2.60.40.1940">
    <property type="match status" value="1"/>
</dbReference>
<dbReference type="InterPro" id="IPR050473">
    <property type="entry name" value="A2M/Complement_sys"/>
</dbReference>
<dbReference type="Pfam" id="PF17791">
    <property type="entry name" value="MG3"/>
    <property type="match status" value="1"/>
</dbReference>
<dbReference type="InterPro" id="IPR041425">
    <property type="entry name" value="C3/4/5_MG1"/>
</dbReference>
<dbReference type="Gene3D" id="1.20.91.20">
    <property type="entry name" value="Anaphylotoxins (complement system)"/>
    <property type="match status" value="1"/>
</dbReference>
<dbReference type="Pfam" id="PF07703">
    <property type="entry name" value="A2M_BRD"/>
    <property type="match status" value="1"/>
</dbReference>
<keyword evidence="4" id="KW-0732">Signal</keyword>
<dbReference type="InterPro" id="IPR001599">
    <property type="entry name" value="Macroglobln_a2"/>
</dbReference>
<dbReference type="Pfam" id="PF17789">
    <property type="entry name" value="MG4"/>
    <property type="match status" value="1"/>
</dbReference>
<dbReference type="PANTHER" id="PTHR11412">
    <property type="entry name" value="MACROGLOBULIN / COMPLEMENT"/>
    <property type="match status" value="1"/>
</dbReference>
<accession>A0A8C7RJ11</accession>
<comment type="subcellular location">
    <subcellularLocation>
        <location evidence="1">Secreted</location>
    </subcellularLocation>
</comment>
<dbReference type="InterPro" id="IPR011625">
    <property type="entry name" value="A2M_N_BRD"/>
</dbReference>
<reference evidence="7" key="1">
    <citation type="submission" date="2020-07" db="EMBL/GenBank/DDBJ databases">
        <title>A long reads based de novo assembly of the rainbow trout Arlee double haploid line genome.</title>
        <authorList>
            <person name="Gao G."/>
            <person name="Palti Y."/>
        </authorList>
    </citation>
    <scope>NUCLEOTIDE SEQUENCE [LARGE SCALE GENOMIC DNA]</scope>
</reference>
<dbReference type="InterPro" id="IPR008993">
    <property type="entry name" value="TIMP-like_OB-fold"/>
</dbReference>
<dbReference type="Proteomes" id="UP000694395">
    <property type="component" value="Chromosome 8"/>
</dbReference>
<evidence type="ECO:0000259" key="6">
    <source>
        <dbReference type="PROSITE" id="PS50189"/>
    </source>
</evidence>
<keyword evidence="3" id="KW-1015">Disulfide bond</keyword>
<feature type="domain" description="NTR" evidence="6">
    <location>
        <begin position="1479"/>
        <end position="1613"/>
    </location>
</feature>
<dbReference type="Pfam" id="PF01835">
    <property type="entry name" value="MG2"/>
    <property type="match status" value="1"/>
</dbReference>
<keyword evidence="2" id="KW-0964">Secreted</keyword>
<dbReference type="InterPro" id="IPR011626">
    <property type="entry name" value="Alpha-macroglobulin_TED"/>
</dbReference>
<dbReference type="SMART" id="SM00104">
    <property type="entry name" value="ANATO"/>
    <property type="match status" value="1"/>
</dbReference>
<dbReference type="CDD" id="cd00017">
    <property type="entry name" value="ANATO"/>
    <property type="match status" value="1"/>
</dbReference>
<evidence type="ECO:0000313" key="7">
    <source>
        <dbReference type="Ensembl" id="ENSOMYP00000051385.2"/>
    </source>
</evidence>
<dbReference type="InterPro" id="IPR001134">
    <property type="entry name" value="Netrin_domain"/>
</dbReference>
<sequence length="1615" mass="181012">MGYSKLLAAFLLILSLCRSSLGQTYIMVAPNILRVGSEENIYLESSVGGEVNLIVMDFPLKRSKLYEKKQILGDNNQALHQLKLDQKDFKSNVRGNQYVHLTATFGGRQLETVVLVSFQAGYVFLQTDKPIYNPGEDVKYRLFVTNLDAKAAKGIVGVGLKSVDGTIISQTKMSLSVNGLFAHQFLLPDIVKEEGTWTIEVKLQSEPDRVFNTSFDVKKHVLPTFEVTLKTRKQYLHVLDKDFQVDLEAMYFSGTAVVGYAYVMFGYVCKNGMKIQLSTLLQRHQLQTGTTTAIVTVAQIIAAAKDVNSIDDILECSLYARATVFTSSGSDIVTAELTGIKVVKSPYSIYFTKSSKFFKPGLPFNLHVYLTDTTGSPVKGIEIEREGLKYFTDSHGIAVITINTVRTDKTKNVQVTTAVSGLHNSSHQARKDITLLAYETKTVKEYIHLSVDKSVVKKDENLYVAVNFLGENGAQVFQQDFISYMVVSKGRIMEMGKWNSKDKALLKETLKVTPDMLPSFRLVAFYIVPLQGYDVVADSLWVDVEDQCMGQLKLSIKKSNKRTRDFRPREEFSLNVEGDPGAKVGLVVVDKAAYMLSKKGNLTQAKIWDEVERSDKGCTRGGGRNNMAIFSDAGLLFVSNQEKTAPRQRFSCDTEVPKRRRRAESLQEAKYELARQYEENAKRCCHDGMMDFPLDYSCEKRSHYITEGPKCVEAFLRCCQGIQKDKISFTTPELILARTNEDLYDEVEEDIIIRSKFDVSWMWTTILLSDKETDAGIVTHEKTNMVLQDSITQWMVLGISTSETKGVCVAEPVEMTVVKNFYVDLRLPYSVVNREQVQIKVVIHNYDEESQEVTVLLKTSEDLCTATNYGGSYRKKIYVDKTSQKVLYVTVIPMKPGKHQITVTARSEHYRDGIEKQLLVVPEGVEMAKLEERLLQPDFMNGKQTGEVNINLKNMLPDTVSSTYITLEGDSLADTVINSIGGAVLSKLIKMPGGCVEQNLVSMTAPIIATHYLDHANAWEEVGVEKRAEALEYVKLGYQRHLSYKNSDDTYPPYSHGRIPSTWVTAYTAKVFAMVYMFGDVEDIRVCKPLKFLVKKQNSAGIFQEDAPINSLRLTGGIYTEGDVATTAFVLIAMQETLGICKDIDTDLDGAMKNASDYIFNALPAQSSPYSVAISSYALALTKKPEWKEKILKELDRTSTEGTHWGGNDDKGVEATGYALSALVTLGELKRSEAVSDWLVAKSQANGQFGNTQCTIVVFQALSLFQKQKPAPPGNDIRVSLSVNSPVRTGQSSSIKWNLDQRSRFMSRSERIPQLTDFTFEAKGSGRAKLKVLTTYYAMLVKEQSVCKGFNMSHSIEKMNEAQAPDGVVGVYKLTICVRPLEGTSNKMTILDVSLPSGFVPDYTSLNELLSRKDKLIHFYQLDKELSDKGSLIIHIYDLSPSPNSDYCVPVTLYQEFTVRLLQPSSIRVYSYYQSEKSCTSFYSPFKSSTDEDIICSKNGCACIDIYNIQVKHIQEDENTLIKYKMEIQKAYKLGNDLQVDVKTERDFYAHRMCQTLGLKKDKLYLFIGNPKDIIVGDDGSYSYVLSGNTWLEEFESGGEQATFLNKLETSGCST</sequence>
<dbReference type="SMART" id="SM01359">
    <property type="entry name" value="A2M_N_2"/>
    <property type="match status" value="1"/>
</dbReference>
<protein>
    <submittedName>
        <fullName evidence="7">Uncharacterized protein</fullName>
    </submittedName>
</protein>
<evidence type="ECO:0000256" key="1">
    <source>
        <dbReference type="ARBA" id="ARBA00004613"/>
    </source>
</evidence>
<organism evidence="7 8">
    <name type="scientific">Oncorhynchus mykiss</name>
    <name type="common">Rainbow trout</name>
    <name type="synonym">Salmo gairdneri</name>
    <dbReference type="NCBI Taxonomy" id="8022"/>
    <lineage>
        <taxon>Eukaryota</taxon>
        <taxon>Metazoa</taxon>
        <taxon>Chordata</taxon>
        <taxon>Craniata</taxon>
        <taxon>Vertebrata</taxon>
        <taxon>Euteleostomi</taxon>
        <taxon>Actinopterygii</taxon>
        <taxon>Neopterygii</taxon>
        <taxon>Teleostei</taxon>
        <taxon>Protacanthopterygii</taxon>
        <taxon>Salmoniformes</taxon>
        <taxon>Salmonidae</taxon>
        <taxon>Salmoninae</taxon>
        <taxon>Oncorhynchus</taxon>
    </lineage>
</organism>
<dbReference type="Gene3D" id="1.50.10.20">
    <property type="match status" value="1"/>
</dbReference>
<dbReference type="PROSITE" id="PS01178">
    <property type="entry name" value="ANAPHYLATOXIN_2"/>
    <property type="match status" value="1"/>
</dbReference>
<dbReference type="InterPro" id="IPR040839">
    <property type="entry name" value="MG4"/>
</dbReference>
<feature type="domain" description="Anaphylatoxin-like" evidence="5">
    <location>
        <begin position="684"/>
        <end position="719"/>
    </location>
</feature>
<dbReference type="FunFam" id="2.60.40.10:FF:000155">
    <property type="entry name" value="complement C3 isoform X1"/>
    <property type="match status" value="1"/>
</dbReference>
<dbReference type="PANTHER" id="PTHR11412:SF81">
    <property type="entry name" value="COMPLEMENT C3"/>
    <property type="match status" value="1"/>
</dbReference>
<dbReference type="InterPro" id="IPR009048">
    <property type="entry name" value="A-macroglobulin_rcpt-bd"/>
</dbReference>
<reference evidence="7" key="2">
    <citation type="submission" date="2025-08" db="UniProtKB">
        <authorList>
            <consortium name="Ensembl"/>
        </authorList>
    </citation>
    <scope>IDENTIFICATION</scope>
</reference>
<dbReference type="Pfam" id="PF17790">
    <property type="entry name" value="MG1"/>
    <property type="match status" value="1"/>
</dbReference>
<dbReference type="PROSITE" id="PS01177">
    <property type="entry name" value="ANAPHYLATOXIN_1"/>
    <property type="match status" value="1"/>
</dbReference>
<evidence type="ECO:0000256" key="4">
    <source>
        <dbReference type="SAM" id="SignalP"/>
    </source>
</evidence>
<proteinExistence type="predicted"/>
<dbReference type="Pfam" id="PF07677">
    <property type="entry name" value="A2M_recep"/>
    <property type="match status" value="1"/>
</dbReference>
<dbReference type="InterPro" id="IPR047565">
    <property type="entry name" value="Alpha-macroglob_thiol-ester_cl"/>
</dbReference>
<dbReference type="Ensembl" id="ENSOMYT00000055872.2">
    <property type="protein sequence ID" value="ENSOMYP00000051385.2"/>
    <property type="gene ID" value="ENSOMYG00000023399.2"/>
</dbReference>
<feature type="chain" id="PRO_5035428306" evidence="4">
    <location>
        <begin position="23"/>
        <end position="1615"/>
    </location>
</feature>
<evidence type="ECO:0000259" key="5">
    <source>
        <dbReference type="PROSITE" id="PS01178"/>
    </source>
</evidence>
<dbReference type="SUPFAM" id="SSF49410">
    <property type="entry name" value="Alpha-macroglobulin receptor domain"/>
    <property type="match status" value="1"/>
</dbReference>
<dbReference type="InterPro" id="IPR008930">
    <property type="entry name" value="Terpenoid_cyclase/PrenylTrfase"/>
</dbReference>
<dbReference type="InterPro" id="IPR000020">
    <property type="entry name" value="Anaphylatoxin/fibulin"/>
</dbReference>
<dbReference type="InterPro" id="IPR036595">
    <property type="entry name" value="A-macroglobulin_rcpt-bd_sf"/>
</dbReference>
<dbReference type="Gene3D" id="6.20.50.160">
    <property type="match status" value="1"/>
</dbReference>
<dbReference type="InterPro" id="IPR013783">
    <property type="entry name" value="Ig-like_fold"/>
</dbReference>
<dbReference type="GO" id="GO:0005615">
    <property type="term" value="C:extracellular space"/>
    <property type="evidence" value="ECO:0007669"/>
    <property type="project" value="InterPro"/>
</dbReference>
<feature type="signal peptide" evidence="4">
    <location>
        <begin position="1"/>
        <end position="22"/>
    </location>
</feature>
<dbReference type="PROSITE" id="PS50189">
    <property type="entry name" value="NTR"/>
    <property type="match status" value="1"/>
</dbReference>
<dbReference type="SUPFAM" id="SSF50242">
    <property type="entry name" value="TIMP-like"/>
    <property type="match status" value="1"/>
</dbReference>
<dbReference type="Gene3D" id="2.60.120.1540">
    <property type="match status" value="1"/>
</dbReference>
<evidence type="ECO:0000313" key="8">
    <source>
        <dbReference type="Proteomes" id="UP000694395"/>
    </source>
</evidence>
<dbReference type="Pfam" id="PF07678">
    <property type="entry name" value="TED_complement"/>
    <property type="match status" value="1"/>
</dbReference>
<dbReference type="SMART" id="SM00643">
    <property type="entry name" value="C345C"/>
    <property type="match status" value="1"/>
</dbReference>
<dbReference type="Gene3D" id="2.20.130.20">
    <property type="match status" value="1"/>
</dbReference>
<reference evidence="7" key="3">
    <citation type="submission" date="2025-09" db="UniProtKB">
        <authorList>
            <consortium name="Ensembl"/>
        </authorList>
    </citation>
    <scope>IDENTIFICATION</scope>
</reference>
<evidence type="ECO:0000256" key="3">
    <source>
        <dbReference type="ARBA" id="ARBA00023157"/>
    </source>
</evidence>